<dbReference type="RefSeq" id="WP_176864659.1">
    <property type="nucleotide sequence ID" value="NZ_JABXWT010000004.1"/>
</dbReference>
<dbReference type="NCBIfam" id="NF005679">
    <property type="entry name" value="PRK07475.1"/>
    <property type="match status" value="1"/>
</dbReference>
<protein>
    <submittedName>
        <fullName evidence="2">Aspartate/glutamate racemase family protein</fullName>
    </submittedName>
</protein>
<comment type="similarity">
    <text evidence="1">Belongs to the HyuE racemase family.</text>
</comment>
<organism evidence="2 3">
    <name type="scientific">Ruegeria haliotis</name>
    <dbReference type="NCBI Taxonomy" id="2747601"/>
    <lineage>
        <taxon>Bacteria</taxon>
        <taxon>Pseudomonadati</taxon>
        <taxon>Pseudomonadota</taxon>
        <taxon>Alphaproteobacteria</taxon>
        <taxon>Rhodobacterales</taxon>
        <taxon>Roseobacteraceae</taxon>
        <taxon>Ruegeria</taxon>
    </lineage>
</organism>
<dbReference type="Gene3D" id="3.40.50.12500">
    <property type="match status" value="1"/>
</dbReference>
<dbReference type="EMBL" id="JABXWT010000004">
    <property type="protein sequence ID" value="NVO56316.1"/>
    <property type="molecule type" value="Genomic_DNA"/>
</dbReference>
<dbReference type="Proteomes" id="UP000630805">
    <property type="component" value="Unassembled WGS sequence"/>
</dbReference>
<comment type="caution">
    <text evidence="2">The sequence shown here is derived from an EMBL/GenBank/DDBJ whole genome shotgun (WGS) entry which is preliminary data.</text>
</comment>
<evidence type="ECO:0000313" key="3">
    <source>
        <dbReference type="Proteomes" id="UP000630805"/>
    </source>
</evidence>
<keyword evidence="3" id="KW-1185">Reference proteome</keyword>
<dbReference type="Pfam" id="PF01177">
    <property type="entry name" value="Asp_Glu_race"/>
    <property type="match status" value="1"/>
</dbReference>
<proteinExistence type="inferred from homology"/>
<dbReference type="InterPro" id="IPR053714">
    <property type="entry name" value="Iso_Racemase_Enz_sf"/>
</dbReference>
<accession>A0ABX2PSE2</accession>
<evidence type="ECO:0000256" key="1">
    <source>
        <dbReference type="ARBA" id="ARBA00038414"/>
    </source>
</evidence>
<dbReference type="InterPro" id="IPR015942">
    <property type="entry name" value="Asp/Glu/hydantoin_racemase"/>
</dbReference>
<reference evidence="2 3" key="1">
    <citation type="submission" date="2020-06" db="EMBL/GenBank/DDBJ databases">
        <authorList>
            <person name="Cao W.R."/>
        </authorList>
    </citation>
    <scope>NUCLEOTIDE SEQUENCE [LARGE SCALE GENOMIC DNA]</scope>
    <source>
        <strain evidence="2 3">B1Z28</strain>
    </source>
</reference>
<name>A0ABX2PSE2_9RHOB</name>
<evidence type="ECO:0000313" key="2">
    <source>
        <dbReference type="EMBL" id="NVO56316.1"/>
    </source>
</evidence>
<gene>
    <name evidence="2" type="ORF">HW561_11000</name>
</gene>
<sequence length="253" mass="27513">MHSCHGGKTVYGANLGILMLETQFPRIPGDIGNATTWPFPVQYRVVRSATPERVVRNDARQLVDAFIDAAQDLVASGCDGITTNCGFLSIVQDQLAQAVPVPVATSSLMQTQMVQAMLPPGKRPGILTISKETLTAAHLEAAKVPLDTPVIGTEGGRVFTRDILGDAPEIDFAACREDMLDAAQQLVTQHEDVGAIILECTNMTPYAADVRRQTGLPVFSIYTFLRWFHQALVPDRFSPDLDDPLLGLARQRS</sequence>